<feature type="repeat" description="TPR" evidence="3">
    <location>
        <begin position="145"/>
        <end position="178"/>
    </location>
</feature>
<dbReference type="InterPro" id="IPR011990">
    <property type="entry name" value="TPR-like_helical_dom_sf"/>
</dbReference>
<dbReference type="SUPFAM" id="SSF48452">
    <property type="entry name" value="TPR-like"/>
    <property type="match status" value="3"/>
</dbReference>
<feature type="domain" description="CHAT" evidence="4">
    <location>
        <begin position="734"/>
        <end position="1049"/>
    </location>
</feature>
<dbReference type="InterPro" id="IPR019734">
    <property type="entry name" value="TPR_rpt"/>
</dbReference>
<dbReference type="InterPro" id="IPR013105">
    <property type="entry name" value="TPR_2"/>
</dbReference>
<keyword evidence="6" id="KW-1185">Reference proteome</keyword>
<dbReference type="SMART" id="SM00028">
    <property type="entry name" value="TPR"/>
    <property type="match status" value="9"/>
</dbReference>
<evidence type="ECO:0000313" key="6">
    <source>
        <dbReference type="Proteomes" id="UP001576774"/>
    </source>
</evidence>
<feature type="repeat" description="TPR" evidence="3">
    <location>
        <begin position="370"/>
        <end position="403"/>
    </location>
</feature>
<reference evidence="5 6" key="1">
    <citation type="submission" date="2024-09" db="EMBL/GenBank/DDBJ databases">
        <title>Floridaenema gen nov. (Aerosakkonemataceae, Aerosakkonematales ord. nov., Cyanobacteria) from benthic tropical and subtropical fresh waters, with the description of four new species.</title>
        <authorList>
            <person name="Moretto J.A."/>
            <person name="Berthold D.E."/>
            <person name="Lefler F.W."/>
            <person name="Huang I.-S."/>
            <person name="Laughinghouse H. IV."/>
        </authorList>
    </citation>
    <scope>NUCLEOTIDE SEQUENCE [LARGE SCALE GENOMIC DNA]</scope>
    <source>
        <strain evidence="5 6">BLCC-F46</strain>
    </source>
</reference>
<proteinExistence type="predicted"/>
<comment type="caution">
    <text evidence="5">The sequence shown here is derived from an EMBL/GenBank/DDBJ whole genome shotgun (WGS) entry which is preliminary data.</text>
</comment>
<accession>A0ABV4X4S0</accession>
<feature type="repeat" description="TPR" evidence="3">
    <location>
        <begin position="407"/>
        <end position="440"/>
    </location>
</feature>
<keyword evidence="1" id="KW-0677">Repeat</keyword>
<evidence type="ECO:0000256" key="1">
    <source>
        <dbReference type="ARBA" id="ARBA00022737"/>
    </source>
</evidence>
<keyword evidence="2 3" id="KW-0802">TPR repeat</keyword>
<dbReference type="InterPro" id="IPR024983">
    <property type="entry name" value="CHAT_dom"/>
</dbReference>
<dbReference type="RefSeq" id="WP_413270881.1">
    <property type="nucleotide sequence ID" value="NZ_JBHFNQ010000101.1"/>
</dbReference>
<dbReference type="PANTHER" id="PTHR10098:SF112">
    <property type="entry name" value="SLR0380 PROTEIN"/>
    <property type="match status" value="1"/>
</dbReference>
<evidence type="ECO:0000256" key="2">
    <source>
        <dbReference type="ARBA" id="ARBA00022803"/>
    </source>
</evidence>
<dbReference type="PANTHER" id="PTHR10098">
    <property type="entry name" value="RAPSYN-RELATED"/>
    <property type="match status" value="1"/>
</dbReference>
<dbReference type="PROSITE" id="PS50005">
    <property type="entry name" value="TPR"/>
    <property type="match status" value="5"/>
</dbReference>
<evidence type="ECO:0000256" key="3">
    <source>
        <dbReference type="PROSITE-ProRule" id="PRU00339"/>
    </source>
</evidence>
<dbReference type="Gene3D" id="1.25.40.10">
    <property type="entry name" value="Tetratricopeptide repeat domain"/>
    <property type="match status" value="3"/>
</dbReference>
<dbReference type="Pfam" id="PF07719">
    <property type="entry name" value="TPR_2"/>
    <property type="match status" value="1"/>
</dbReference>
<protein>
    <submittedName>
        <fullName evidence="5">CHAT domain-containing protein</fullName>
    </submittedName>
</protein>
<dbReference type="Pfam" id="PF12770">
    <property type="entry name" value="CHAT"/>
    <property type="match status" value="1"/>
</dbReference>
<name>A0ABV4X4S0_9CYAN</name>
<dbReference type="Proteomes" id="UP001576774">
    <property type="component" value="Unassembled WGS sequence"/>
</dbReference>
<gene>
    <name evidence="5" type="ORF">ACE1CC_13115</name>
</gene>
<evidence type="ECO:0000259" key="4">
    <source>
        <dbReference type="Pfam" id="PF12770"/>
    </source>
</evidence>
<dbReference type="EMBL" id="JBHFNQ010000101">
    <property type="protein sequence ID" value="MFB2877788.1"/>
    <property type="molecule type" value="Genomic_DNA"/>
</dbReference>
<organism evidence="5 6">
    <name type="scientific">Floridaenema aerugineum BLCC-F46</name>
    <dbReference type="NCBI Taxonomy" id="3153654"/>
    <lineage>
        <taxon>Bacteria</taxon>
        <taxon>Bacillati</taxon>
        <taxon>Cyanobacteriota</taxon>
        <taxon>Cyanophyceae</taxon>
        <taxon>Oscillatoriophycideae</taxon>
        <taxon>Aerosakkonematales</taxon>
        <taxon>Aerosakkonemataceae</taxon>
        <taxon>Floridanema</taxon>
        <taxon>Floridanema aerugineum</taxon>
    </lineage>
</organism>
<feature type="repeat" description="TPR" evidence="3">
    <location>
        <begin position="105"/>
        <end position="138"/>
    </location>
</feature>
<dbReference type="Pfam" id="PF13424">
    <property type="entry name" value="TPR_12"/>
    <property type="match status" value="4"/>
</dbReference>
<evidence type="ECO:0000313" key="5">
    <source>
        <dbReference type="EMBL" id="MFB2877788.1"/>
    </source>
</evidence>
<feature type="repeat" description="TPR" evidence="3">
    <location>
        <begin position="292"/>
        <end position="325"/>
    </location>
</feature>
<sequence>MPKTWKSLSLINATLIFSFASPLKLIGTTPKISEAIPQAKINQVSLDRSTNLQRETVHQFDSSQFKVAARVTLIPTSPVQLQKKLQIYQEALATYREKGDRTGEANTLNQIGTVYTNLKEHSKALEFHQQALAIYKEIGDRTGEANTLNQIGTVYTNLKEYSKALEFHQQALTIYRQIGDRKGEAETFGYTGNVYFKAGQYRQVEELFRQQLESLRLIGDKKGEKLLLNVMGYYLSEEWGINAAFGIASGKNINERLREGRLSWQNVLEISKLTLFIIKQGNNSKKSCLRYAQTLHGIGWAYRNLGHYAQALDFYQQALKCQEYGEQNQETKLLLLIDIGTVYIDLAQYDLALENLRKSCSSNLTQPCHYIVLARIGLVYKKLGQYDVAFQYLQEALTLSHTQYDKQILLNYIGEFYAEIGEYSKALKFYNDALKSSISGEQSARGFILNNIALIHLQTGNNTQALETYQQALALFRELDDRPGQRLTLSNIGLLLEKQNQPELAIVFYKEAVNITQTIRQGLRELTLKEQEFYTKTIANTYRSLANLLLSQGRLLEAQQVLELLKIQEIRDFTRNAQVGEQLSGIALNQIEEKIIKEHGSLVSFGQKLADCQKTQCAQKEQLIAQRTFLTQAYNQAVRTLESEIAARKNRDSDFLNPRNDLNRKAQEIIKAQPGTLLIYPFVLEDKLWLLMASEGEIVKKFEVEVGQQELGETVLKFRQLLSKPSTSIDEIKQTSQKLYNWLIKPLEPELKSNKQRPIKHLVFALDRVTRYIPMSALFDGKQYLVENYAISTIVSAGFTDTIDRLPSGTQNVSVLALGLSREVPPDFDALKNVPVELDAIVKTRDRDSQGIYPGLKFLNQEFDFNTIQNNLYDRNILHIATHGEFVPGSVEASYLLLGTGEKLAIPQIENLNNLGNVHLVVLSACETALGGPGNDGIEIAGISHYFLARGAKSVLSSLWKVNDASTSYLMQQFYENLAKSTFTAPVSKAEALRQAQIALITKNFSVVSTPRGEDARIDVISTQTGLPAGVSNNLSHPYYWAPFILIGNAL</sequence>